<dbReference type="InterPro" id="IPR013022">
    <property type="entry name" value="Xyl_isomerase-like_TIM-brl"/>
</dbReference>
<dbReference type="AlphaFoldDB" id="A0A5J5J1T7"/>
<keyword evidence="3" id="KW-0413">Isomerase</keyword>
<keyword evidence="4" id="KW-1185">Reference proteome</keyword>
<dbReference type="EMBL" id="VYSA01000002">
    <property type="protein sequence ID" value="KAA9108337.1"/>
    <property type="molecule type" value="Genomic_DNA"/>
</dbReference>
<comment type="caution">
    <text evidence="3">The sequence shown here is derived from an EMBL/GenBank/DDBJ whole genome shotgun (WGS) entry which is preliminary data.</text>
</comment>
<protein>
    <submittedName>
        <fullName evidence="3">Sugar phosphate isomerase/epimerase</fullName>
    </submittedName>
</protein>
<dbReference type="InterPro" id="IPR050312">
    <property type="entry name" value="IolE/XylAMocC-like"/>
</dbReference>
<dbReference type="SUPFAM" id="SSF51658">
    <property type="entry name" value="Xylose isomerase-like"/>
    <property type="match status" value="1"/>
</dbReference>
<evidence type="ECO:0000313" key="4">
    <source>
        <dbReference type="Proteomes" id="UP000325827"/>
    </source>
</evidence>
<gene>
    <name evidence="3" type="ORF">F6B43_13180</name>
</gene>
<reference evidence="4" key="1">
    <citation type="submission" date="2019-09" db="EMBL/GenBank/DDBJ databases">
        <title>Mumia zhuanghuii sp. nov. isolated from the intestinal contents of plateau pika (Ochotona curzoniae) in the Qinghai-Tibet plateau of China.</title>
        <authorList>
            <person name="Tian Z."/>
        </authorList>
    </citation>
    <scope>NUCLEOTIDE SEQUENCE [LARGE SCALE GENOMIC DNA]</scope>
    <source>
        <strain evidence="4">JCM 30598</strain>
    </source>
</reference>
<dbReference type="Pfam" id="PF01261">
    <property type="entry name" value="AP_endonuc_2"/>
    <property type="match status" value="1"/>
</dbReference>
<dbReference type="OrthoDB" id="9801426at2"/>
<dbReference type="PANTHER" id="PTHR12110">
    <property type="entry name" value="HYDROXYPYRUVATE ISOMERASE"/>
    <property type="match status" value="1"/>
</dbReference>
<dbReference type="RefSeq" id="WP_150449369.1">
    <property type="nucleotide sequence ID" value="NZ_VYSA01000002.1"/>
</dbReference>
<evidence type="ECO:0000313" key="3">
    <source>
        <dbReference type="EMBL" id="KAA9108337.1"/>
    </source>
</evidence>
<proteinExistence type="predicted"/>
<name>A0A5J5J1T7_9MICO</name>
<dbReference type="Gene3D" id="3.20.20.150">
    <property type="entry name" value="Divalent-metal-dependent TIM barrel enzymes"/>
    <property type="match status" value="1"/>
</dbReference>
<evidence type="ECO:0000259" key="2">
    <source>
        <dbReference type="Pfam" id="PF01261"/>
    </source>
</evidence>
<dbReference type="Proteomes" id="UP000325827">
    <property type="component" value="Unassembled WGS sequence"/>
</dbReference>
<dbReference type="InterPro" id="IPR036237">
    <property type="entry name" value="Xyl_isomerase-like_sf"/>
</dbReference>
<feature type="domain" description="Xylose isomerase-like TIM barrel" evidence="2">
    <location>
        <begin position="33"/>
        <end position="261"/>
    </location>
</feature>
<evidence type="ECO:0000256" key="1">
    <source>
        <dbReference type="ARBA" id="ARBA00023277"/>
    </source>
</evidence>
<dbReference type="PANTHER" id="PTHR12110:SF41">
    <property type="entry name" value="INOSOSE DEHYDRATASE"/>
    <property type="match status" value="1"/>
</dbReference>
<sequence>MTLEPLRPNLDVACHLNVLLPDAGAGDLPAALDLLAGHGYTRVVLPPLDPAATDARLLRAIFADHGVAPITIAGGQGGSADVSSADPAERAAGAAVLRAVVDLTVELGGDQMNGVPYGPFGPPGTATPLAAVERAAREVGAVADYAHDRGVAMTFEVLNRYETSLLNTAAQAMDFVELSGSPHLRIHLDTFHMAVEESDIAEAIRTALPRLAFLELGQSGRGMLETGAVPIAEVVRAALDDGYDGRWGVEAFTRSILPPFAADMLAIWRAPYDDGGALAADAMRVIQRGWSMSTVGRRAQRLSRSASV</sequence>
<accession>A0A5J5J1T7</accession>
<dbReference type="GO" id="GO:0016853">
    <property type="term" value="F:isomerase activity"/>
    <property type="evidence" value="ECO:0007669"/>
    <property type="project" value="UniProtKB-KW"/>
</dbReference>
<organism evidence="3 4">
    <name type="scientific">Microbacterium rhizomatis</name>
    <dbReference type="NCBI Taxonomy" id="1631477"/>
    <lineage>
        <taxon>Bacteria</taxon>
        <taxon>Bacillati</taxon>
        <taxon>Actinomycetota</taxon>
        <taxon>Actinomycetes</taxon>
        <taxon>Micrococcales</taxon>
        <taxon>Microbacteriaceae</taxon>
        <taxon>Microbacterium</taxon>
    </lineage>
</organism>
<keyword evidence="1" id="KW-0119">Carbohydrate metabolism</keyword>